<evidence type="ECO:0000313" key="3">
    <source>
        <dbReference type="Proteomes" id="UP000320390"/>
    </source>
</evidence>
<keyword evidence="1" id="KW-0812">Transmembrane</keyword>
<evidence type="ECO:0000313" key="2">
    <source>
        <dbReference type="EMBL" id="QDV07687.1"/>
    </source>
</evidence>
<dbReference type="AlphaFoldDB" id="A0A518EUA7"/>
<feature type="transmembrane region" description="Helical" evidence="1">
    <location>
        <begin position="30"/>
        <end position="50"/>
    </location>
</feature>
<gene>
    <name evidence="2" type="ORF">Poly30_32160</name>
</gene>
<name>A0A518EUA7_9BACT</name>
<keyword evidence="3" id="KW-1185">Reference proteome</keyword>
<sequence>MNEPTYPLPRTAQTRSCSGLPVAWRGQRVVPLPIAVAAVLVPFLTVWAAAQAPEQASARVIQGAGAEARPLDEPFVFLGRDVRVPDDDGGYVDVWAVPAGWEAGLLQRRGAVPTGQSMSPPMDQRSQ</sequence>
<dbReference type="RefSeq" id="WP_145199008.1">
    <property type="nucleotide sequence ID" value="NZ_CP036434.1"/>
</dbReference>
<keyword evidence="1" id="KW-0472">Membrane</keyword>
<keyword evidence="1" id="KW-1133">Transmembrane helix</keyword>
<evidence type="ECO:0000256" key="1">
    <source>
        <dbReference type="SAM" id="Phobius"/>
    </source>
</evidence>
<dbReference type="EMBL" id="CP036434">
    <property type="protein sequence ID" value="QDV07687.1"/>
    <property type="molecule type" value="Genomic_DNA"/>
</dbReference>
<dbReference type="Proteomes" id="UP000320390">
    <property type="component" value="Chromosome"/>
</dbReference>
<protein>
    <submittedName>
        <fullName evidence="2">Uncharacterized protein</fullName>
    </submittedName>
</protein>
<proteinExistence type="predicted"/>
<reference evidence="2 3" key="1">
    <citation type="submission" date="2019-02" db="EMBL/GenBank/DDBJ databases">
        <title>Deep-cultivation of Planctomycetes and their phenomic and genomic characterization uncovers novel biology.</title>
        <authorList>
            <person name="Wiegand S."/>
            <person name="Jogler M."/>
            <person name="Boedeker C."/>
            <person name="Pinto D."/>
            <person name="Vollmers J."/>
            <person name="Rivas-Marin E."/>
            <person name="Kohn T."/>
            <person name="Peeters S.H."/>
            <person name="Heuer A."/>
            <person name="Rast P."/>
            <person name="Oberbeckmann S."/>
            <person name="Bunk B."/>
            <person name="Jeske O."/>
            <person name="Meyerdierks A."/>
            <person name="Storesund J.E."/>
            <person name="Kallscheuer N."/>
            <person name="Luecker S."/>
            <person name="Lage O.M."/>
            <person name="Pohl T."/>
            <person name="Merkel B.J."/>
            <person name="Hornburger P."/>
            <person name="Mueller R.-W."/>
            <person name="Bruemmer F."/>
            <person name="Labrenz M."/>
            <person name="Spormann A.M."/>
            <person name="Op den Camp H."/>
            <person name="Overmann J."/>
            <person name="Amann R."/>
            <person name="Jetten M.S.M."/>
            <person name="Mascher T."/>
            <person name="Medema M.H."/>
            <person name="Devos D.P."/>
            <person name="Kaster A.-K."/>
            <person name="Ovreas L."/>
            <person name="Rohde M."/>
            <person name="Galperin M.Y."/>
            <person name="Jogler C."/>
        </authorList>
    </citation>
    <scope>NUCLEOTIDE SEQUENCE [LARGE SCALE GENOMIC DNA]</scope>
    <source>
        <strain evidence="2 3">Poly30</strain>
    </source>
</reference>
<accession>A0A518EUA7</accession>
<organism evidence="2 3">
    <name type="scientific">Saltatorellus ferox</name>
    <dbReference type="NCBI Taxonomy" id="2528018"/>
    <lineage>
        <taxon>Bacteria</taxon>
        <taxon>Pseudomonadati</taxon>
        <taxon>Planctomycetota</taxon>
        <taxon>Planctomycetia</taxon>
        <taxon>Planctomycetia incertae sedis</taxon>
        <taxon>Saltatorellus</taxon>
    </lineage>
</organism>